<gene>
    <name evidence="2" type="ORF">DIABBA_LOCUS1612</name>
</gene>
<organism evidence="2 3">
    <name type="scientific">Diabrotica balteata</name>
    <name type="common">Banded cucumber beetle</name>
    <dbReference type="NCBI Taxonomy" id="107213"/>
    <lineage>
        <taxon>Eukaryota</taxon>
        <taxon>Metazoa</taxon>
        <taxon>Ecdysozoa</taxon>
        <taxon>Arthropoda</taxon>
        <taxon>Hexapoda</taxon>
        <taxon>Insecta</taxon>
        <taxon>Pterygota</taxon>
        <taxon>Neoptera</taxon>
        <taxon>Endopterygota</taxon>
        <taxon>Coleoptera</taxon>
        <taxon>Polyphaga</taxon>
        <taxon>Cucujiformia</taxon>
        <taxon>Chrysomeloidea</taxon>
        <taxon>Chrysomelidae</taxon>
        <taxon>Galerucinae</taxon>
        <taxon>Diabroticina</taxon>
        <taxon>Diabroticites</taxon>
        <taxon>Diabrotica</taxon>
    </lineage>
</organism>
<dbReference type="Proteomes" id="UP001153709">
    <property type="component" value="Chromosome 1"/>
</dbReference>
<protein>
    <submittedName>
        <fullName evidence="2">Uncharacterized protein</fullName>
    </submittedName>
</protein>
<keyword evidence="3" id="KW-1185">Reference proteome</keyword>
<name>A0A9N9SQZ1_DIABA</name>
<proteinExistence type="predicted"/>
<dbReference type="EMBL" id="OU898276">
    <property type="protein sequence ID" value="CAG9827627.1"/>
    <property type="molecule type" value="Genomic_DNA"/>
</dbReference>
<evidence type="ECO:0000313" key="2">
    <source>
        <dbReference type="EMBL" id="CAG9827627.1"/>
    </source>
</evidence>
<dbReference type="AlphaFoldDB" id="A0A9N9SQZ1"/>
<evidence type="ECO:0000313" key="3">
    <source>
        <dbReference type="Proteomes" id="UP001153709"/>
    </source>
</evidence>
<feature type="region of interest" description="Disordered" evidence="1">
    <location>
        <begin position="59"/>
        <end position="148"/>
    </location>
</feature>
<sequence>MNRGQTILALAQYIENKVNVNRSETETKTTNISRTLFPVSSSSSSSSLSSSSSCSSCTSTSSSSSLHPALETNLQSPVRESTACPVNDTKNDEDEENNSEFSSVSNYDRTYQPPTKQARRRLSASSCSSTSSTDGVQHIPRSGKKSANMRRAIVAKNLRNFRATIRKAGKRWLELCLKRRPKISIGKSENTLIALALEILKEIVDK</sequence>
<feature type="compositionally biased region" description="Low complexity" evidence="1">
    <location>
        <begin position="123"/>
        <end position="133"/>
    </location>
</feature>
<evidence type="ECO:0000256" key="1">
    <source>
        <dbReference type="SAM" id="MobiDB-lite"/>
    </source>
</evidence>
<reference evidence="2" key="1">
    <citation type="submission" date="2022-01" db="EMBL/GenBank/DDBJ databases">
        <authorList>
            <person name="King R."/>
        </authorList>
    </citation>
    <scope>NUCLEOTIDE SEQUENCE</scope>
</reference>
<accession>A0A9N9SQZ1</accession>